<dbReference type="OrthoDB" id="9796171at2"/>
<gene>
    <name evidence="2" type="ORF">SAMN04488559_11171</name>
</gene>
<keyword evidence="2" id="KW-0808">Transferase</keyword>
<dbReference type="CDD" id="cd04301">
    <property type="entry name" value="NAT_SF"/>
    <property type="match status" value="1"/>
</dbReference>
<dbReference type="InterPro" id="IPR016181">
    <property type="entry name" value="Acyl_CoA_acyltransferase"/>
</dbReference>
<proteinExistence type="predicted"/>
<dbReference type="EMBL" id="FOHA01000011">
    <property type="protein sequence ID" value="SER93698.1"/>
    <property type="molecule type" value="Genomic_DNA"/>
</dbReference>
<protein>
    <submittedName>
        <fullName evidence="2">Predicted N-acyltransferase, GNAT family</fullName>
    </submittedName>
</protein>
<dbReference type="Pfam" id="PF13673">
    <property type="entry name" value="Acetyltransf_10"/>
    <property type="match status" value="1"/>
</dbReference>
<accession>A0A1H9T9A0</accession>
<dbReference type="GO" id="GO:0016747">
    <property type="term" value="F:acyltransferase activity, transferring groups other than amino-acyl groups"/>
    <property type="evidence" value="ECO:0007669"/>
    <property type="project" value="InterPro"/>
</dbReference>
<dbReference type="AlphaFoldDB" id="A0A1H9T9A0"/>
<name>A0A1H9T9A0_9LACT</name>
<dbReference type="PROSITE" id="PS51186">
    <property type="entry name" value="GNAT"/>
    <property type="match status" value="1"/>
</dbReference>
<sequence>MEITYQIVTGKSEQTYQDALTIRKKVFIEEQQIDPLIELDCLDTETIHFVGYYKEQPVVTARLLKLVDQLGKVQRVAVLPAFREQGHARDLMNKVQEYAFQQKFMGLILGSQAHAVPFYEKLGYQKFGEPFIEAGIAHQTMKKLF</sequence>
<evidence type="ECO:0000259" key="1">
    <source>
        <dbReference type="PROSITE" id="PS51186"/>
    </source>
</evidence>
<dbReference type="Proteomes" id="UP000198948">
    <property type="component" value="Unassembled WGS sequence"/>
</dbReference>
<reference evidence="2 3" key="1">
    <citation type="submission" date="2016-10" db="EMBL/GenBank/DDBJ databases">
        <authorList>
            <person name="de Groot N.N."/>
        </authorList>
    </citation>
    <scope>NUCLEOTIDE SEQUENCE [LARGE SCALE GENOMIC DNA]</scope>
    <source>
        <strain evidence="2 3">DSM 13760</strain>
    </source>
</reference>
<keyword evidence="2" id="KW-0012">Acyltransferase</keyword>
<evidence type="ECO:0000313" key="2">
    <source>
        <dbReference type="EMBL" id="SER93698.1"/>
    </source>
</evidence>
<dbReference type="Gene3D" id="3.40.630.30">
    <property type="match status" value="1"/>
</dbReference>
<organism evidence="2 3">
    <name type="scientific">Isobaculum melis</name>
    <dbReference type="NCBI Taxonomy" id="142588"/>
    <lineage>
        <taxon>Bacteria</taxon>
        <taxon>Bacillati</taxon>
        <taxon>Bacillota</taxon>
        <taxon>Bacilli</taxon>
        <taxon>Lactobacillales</taxon>
        <taxon>Carnobacteriaceae</taxon>
        <taxon>Isobaculum</taxon>
    </lineage>
</organism>
<evidence type="ECO:0000313" key="3">
    <source>
        <dbReference type="Proteomes" id="UP000198948"/>
    </source>
</evidence>
<dbReference type="RefSeq" id="WP_092652687.1">
    <property type="nucleotide sequence ID" value="NZ_FOHA01000011.1"/>
</dbReference>
<feature type="domain" description="N-acetyltransferase" evidence="1">
    <location>
        <begin position="3"/>
        <end position="145"/>
    </location>
</feature>
<keyword evidence="3" id="KW-1185">Reference proteome</keyword>
<dbReference type="InterPro" id="IPR000182">
    <property type="entry name" value="GNAT_dom"/>
</dbReference>
<dbReference type="SUPFAM" id="SSF55729">
    <property type="entry name" value="Acyl-CoA N-acyltransferases (Nat)"/>
    <property type="match status" value="1"/>
</dbReference>
<dbReference type="STRING" id="142588.SAMN04488559_11171"/>